<feature type="domain" description="NADP-dependent oxidoreductase" evidence="1">
    <location>
        <begin position="45"/>
        <end position="322"/>
    </location>
</feature>
<dbReference type="PANTHER" id="PTHR43312:SF1">
    <property type="entry name" value="NADP-DEPENDENT OXIDOREDUCTASE DOMAIN-CONTAINING PROTEIN"/>
    <property type="match status" value="1"/>
</dbReference>
<sequence length="346" mass="36470">MWQRGVVSSVRRIGIGLAAVGRPAYITAGRDRDLGDARDVEALRERTWAVLDAAYAAGIRYVDAARSYGRAEEFLAGWLAARPGTGDVEIGSKWGYRYVGEWRLDGVPVVDPASSVSGPVVDSASSGSRVHEVKDHSVEAFAEQSAESLALLGGRLAVYHVHSATLDTGALDDAELHRAMADLREHGIRVGISTSGPRQAEAVRRALEVDVDGEPLFTSFQSTWNVLEPSVGPALAEAADAGAKVIVKEALANGRLAPGGATASRDDRIASLADELGTSVDRLAIAAVLAEPWAGIVLSGAVDPAQLASNVAATGLEIPAEVEDELLDLAEPAEQYWAARAHRPWA</sequence>
<protein>
    <submittedName>
        <fullName evidence="2">Aldo/keto reductase</fullName>
    </submittedName>
</protein>
<evidence type="ECO:0000259" key="1">
    <source>
        <dbReference type="Pfam" id="PF00248"/>
    </source>
</evidence>
<dbReference type="Pfam" id="PF00248">
    <property type="entry name" value="Aldo_ket_red"/>
    <property type="match status" value="1"/>
</dbReference>
<organism evidence="2 3">
    <name type="scientific">Pseudonocardia lutea</name>
    <dbReference type="NCBI Taxonomy" id="2172015"/>
    <lineage>
        <taxon>Bacteria</taxon>
        <taxon>Bacillati</taxon>
        <taxon>Actinomycetota</taxon>
        <taxon>Actinomycetes</taxon>
        <taxon>Pseudonocardiales</taxon>
        <taxon>Pseudonocardiaceae</taxon>
        <taxon>Pseudonocardia</taxon>
    </lineage>
</organism>
<proteinExistence type="predicted"/>
<dbReference type="InterPro" id="IPR036812">
    <property type="entry name" value="NAD(P)_OxRdtase_dom_sf"/>
</dbReference>
<gene>
    <name evidence="2" type="ORF">ACFQH9_25385</name>
</gene>
<dbReference type="EMBL" id="JBHSQK010000076">
    <property type="protein sequence ID" value="MFC5951603.1"/>
    <property type="molecule type" value="Genomic_DNA"/>
</dbReference>
<name>A0ABW1IFJ0_9PSEU</name>
<dbReference type="InterPro" id="IPR023210">
    <property type="entry name" value="NADP_OxRdtase_dom"/>
</dbReference>
<dbReference type="SUPFAM" id="SSF51430">
    <property type="entry name" value="NAD(P)-linked oxidoreductase"/>
    <property type="match status" value="1"/>
</dbReference>
<reference evidence="3" key="1">
    <citation type="journal article" date="2019" name="Int. J. Syst. Evol. Microbiol.">
        <title>The Global Catalogue of Microorganisms (GCM) 10K type strain sequencing project: providing services to taxonomists for standard genome sequencing and annotation.</title>
        <authorList>
            <consortium name="The Broad Institute Genomics Platform"/>
            <consortium name="The Broad Institute Genome Sequencing Center for Infectious Disease"/>
            <person name="Wu L."/>
            <person name="Ma J."/>
        </authorList>
    </citation>
    <scope>NUCLEOTIDE SEQUENCE [LARGE SCALE GENOMIC DNA]</scope>
    <source>
        <strain evidence="3">CGMCC 4.7397</strain>
    </source>
</reference>
<dbReference type="PANTHER" id="PTHR43312">
    <property type="entry name" value="D-THREO-ALDOSE 1-DEHYDROGENASE"/>
    <property type="match status" value="1"/>
</dbReference>
<comment type="caution">
    <text evidence="2">The sequence shown here is derived from an EMBL/GenBank/DDBJ whole genome shotgun (WGS) entry which is preliminary data.</text>
</comment>
<evidence type="ECO:0000313" key="2">
    <source>
        <dbReference type="EMBL" id="MFC5951603.1"/>
    </source>
</evidence>
<keyword evidence="3" id="KW-1185">Reference proteome</keyword>
<dbReference type="Gene3D" id="3.20.20.100">
    <property type="entry name" value="NADP-dependent oxidoreductase domain"/>
    <property type="match status" value="1"/>
</dbReference>
<dbReference type="InterPro" id="IPR053135">
    <property type="entry name" value="AKR2_Oxidoreductase"/>
</dbReference>
<accession>A0ABW1IFJ0</accession>
<dbReference type="Proteomes" id="UP001596119">
    <property type="component" value="Unassembled WGS sequence"/>
</dbReference>
<dbReference type="RefSeq" id="WP_379569732.1">
    <property type="nucleotide sequence ID" value="NZ_JBHSQK010000076.1"/>
</dbReference>
<evidence type="ECO:0000313" key="3">
    <source>
        <dbReference type="Proteomes" id="UP001596119"/>
    </source>
</evidence>